<dbReference type="EMBL" id="JYIZ01000018">
    <property type="protein sequence ID" value="KJL45663.1"/>
    <property type="molecule type" value="Genomic_DNA"/>
</dbReference>
<proteinExistence type="predicted"/>
<gene>
    <name evidence="1" type="ORF">RS81_00144</name>
</gene>
<keyword evidence="2" id="KW-1185">Reference proteome</keyword>
<dbReference type="PATRIC" id="fig|92835.4.peg.150"/>
<reference evidence="1 2" key="1">
    <citation type="submission" date="2015-02" db="EMBL/GenBank/DDBJ databases">
        <title>Draft genome sequences of ten Microbacterium spp. with emphasis on heavy metal contaminated environments.</title>
        <authorList>
            <person name="Corretto E."/>
        </authorList>
    </citation>
    <scope>NUCLEOTIDE SEQUENCE [LARGE SCALE GENOMIC DNA]</scope>
    <source>
        <strain evidence="1 2">DSM 12510</strain>
    </source>
</reference>
<dbReference type="AlphaFoldDB" id="A0A0M2HL79"/>
<protein>
    <submittedName>
        <fullName evidence="1">Uncharacterized protein</fullName>
    </submittedName>
</protein>
<comment type="caution">
    <text evidence="1">The sequence shown here is derived from an EMBL/GenBank/DDBJ whole genome shotgun (WGS) entry which is preliminary data.</text>
</comment>
<accession>A0A0M2HL79</accession>
<dbReference type="RefSeq" id="WP_045274161.1">
    <property type="nucleotide sequence ID" value="NZ_BAAAUP010000002.1"/>
</dbReference>
<sequence>MTKFQTVAHLEGKRLRSDAADEMPTAETPWTRAIGRVLAVGVVGVRRCDAIDSRTGRGAELGDLLAQALDAALLVDARSDGSVLAARVDAWATDAMNEPDTAAVVLTVGSGVHLAAALTSRAEVDQEHTAITLYGAHGVIRIAGPEPTARVTNRHGVRSLRLPTPLTDARREPSVRASMIARSLLTGARARTVDDRWVIRRATPAGSMVSIAGVDVACQRAAASQMTFRELRAPWAR</sequence>
<name>A0A0M2HL79_9MICO</name>
<evidence type="ECO:0000313" key="2">
    <source>
        <dbReference type="Proteomes" id="UP000033956"/>
    </source>
</evidence>
<dbReference type="Proteomes" id="UP000033956">
    <property type="component" value="Unassembled WGS sequence"/>
</dbReference>
<evidence type="ECO:0000313" key="1">
    <source>
        <dbReference type="EMBL" id="KJL45663.1"/>
    </source>
</evidence>
<organism evidence="1 2">
    <name type="scientific">Microbacterium terrae</name>
    <dbReference type="NCBI Taxonomy" id="69369"/>
    <lineage>
        <taxon>Bacteria</taxon>
        <taxon>Bacillati</taxon>
        <taxon>Actinomycetota</taxon>
        <taxon>Actinomycetes</taxon>
        <taxon>Micrococcales</taxon>
        <taxon>Microbacteriaceae</taxon>
        <taxon>Microbacterium</taxon>
    </lineage>
</organism>